<accession>A0A5D2H4U6</accession>
<dbReference type="InterPro" id="IPR016024">
    <property type="entry name" value="ARM-type_fold"/>
</dbReference>
<dbReference type="PANTHER" id="PTHR23315:SF52">
    <property type="entry name" value="U-BOX DOMAIN-CONTAINING PROTEIN 10"/>
    <property type="match status" value="1"/>
</dbReference>
<dbReference type="GO" id="GO:0016567">
    <property type="term" value="P:protein ubiquitination"/>
    <property type="evidence" value="ECO:0007669"/>
    <property type="project" value="UniProtKB-UniPathway"/>
</dbReference>
<dbReference type="SUPFAM" id="SSF48371">
    <property type="entry name" value="ARM repeat"/>
    <property type="match status" value="1"/>
</dbReference>
<evidence type="ECO:0000313" key="13">
    <source>
        <dbReference type="Proteomes" id="UP000323506"/>
    </source>
</evidence>
<dbReference type="SMART" id="SM00185">
    <property type="entry name" value="ARM"/>
    <property type="match status" value="3"/>
</dbReference>
<evidence type="ECO:0000313" key="12">
    <source>
        <dbReference type="EMBL" id="TYH25232.1"/>
    </source>
</evidence>
<feature type="repeat" description="ARM" evidence="7">
    <location>
        <begin position="296"/>
        <end position="338"/>
    </location>
</feature>
<evidence type="ECO:0000256" key="4">
    <source>
        <dbReference type="ARBA" id="ARBA00022679"/>
    </source>
</evidence>
<dbReference type="InterPro" id="IPR013083">
    <property type="entry name" value="Znf_RING/FYVE/PHD"/>
</dbReference>
<dbReference type="InterPro" id="IPR058678">
    <property type="entry name" value="ARM_PUB"/>
</dbReference>
<evidence type="ECO:0000256" key="8">
    <source>
        <dbReference type="SAM" id="Phobius"/>
    </source>
</evidence>
<reference evidence="12 13" key="1">
    <citation type="submission" date="2019-06" db="EMBL/GenBank/DDBJ databases">
        <title>WGS assembly of Gossypium darwinii.</title>
        <authorList>
            <person name="Chen Z.J."/>
            <person name="Sreedasyam A."/>
            <person name="Ando A."/>
            <person name="Song Q."/>
            <person name="De L."/>
            <person name="Hulse-Kemp A."/>
            <person name="Ding M."/>
            <person name="Ye W."/>
            <person name="Kirkbride R."/>
            <person name="Jenkins J."/>
            <person name="Plott C."/>
            <person name="Lovell J."/>
            <person name="Lin Y.-M."/>
            <person name="Vaughn R."/>
            <person name="Liu B."/>
            <person name="Li W."/>
            <person name="Simpson S."/>
            <person name="Scheffler B."/>
            <person name="Saski C."/>
            <person name="Grover C."/>
            <person name="Hu G."/>
            <person name="Conover J."/>
            <person name="Carlson J."/>
            <person name="Shu S."/>
            <person name="Boston L."/>
            <person name="Williams M."/>
            <person name="Peterson D."/>
            <person name="Mcgee K."/>
            <person name="Jones D."/>
            <person name="Wendel J."/>
            <person name="Stelly D."/>
            <person name="Grimwood J."/>
            <person name="Schmutz J."/>
        </authorList>
    </citation>
    <scope>NUCLEOTIDE SEQUENCE [LARGE SCALE GENOMIC DNA]</scope>
    <source>
        <strain evidence="12">1808015.09</strain>
    </source>
</reference>
<evidence type="ECO:0000256" key="3">
    <source>
        <dbReference type="ARBA" id="ARBA00012483"/>
    </source>
</evidence>
<dbReference type="InterPro" id="IPR057623">
    <property type="entry name" value="PUB12-19-like_N"/>
</dbReference>
<dbReference type="PANTHER" id="PTHR23315">
    <property type="entry name" value="U BOX DOMAIN-CONTAINING"/>
    <property type="match status" value="1"/>
</dbReference>
<dbReference type="SUPFAM" id="SSF57850">
    <property type="entry name" value="RING/U-box"/>
    <property type="match status" value="1"/>
</dbReference>
<evidence type="ECO:0000256" key="7">
    <source>
        <dbReference type="PROSITE-ProRule" id="PRU00259"/>
    </source>
</evidence>
<evidence type="ECO:0000259" key="11">
    <source>
        <dbReference type="Pfam" id="PF25598"/>
    </source>
</evidence>
<dbReference type="Pfam" id="PF25598">
    <property type="entry name" value="ARM_PUB"/>
    <property type="match status" value="1"/>
</dbReference>
<evidence type="ECO:0000259" key="9">
    <source>
        <dbReference type="Pfam" id="PF04564"/>
    </source>
</evidence>
<dbReference type="Proteomes" id="UP000323506">
    <property type="component" value="Chromosome A03"/>
</dbReference>
<dbReference type="InterPro" id="IPR011989">
    <property type="entry name" value="ARM-like"/>
</dbReference>
<dbReference type="Gene3D" id="3.30.40.10">
    <property type="entry name" value="Zinc/RING finger domain, C3HC4 (zinc finger)"/>
    <property type="match status" value="1"/>
</dbReference>
<keyword evidence="8" id="KW-0472">Membrane</keyword>
<keyword evidence="8" id="KW-0812">Transmembrane</keyword>
<dbReference type="UniPathway" id="UPA00143"/>
<gene>
    <name evidence="12" type="ORF">ES288_A03G152800v1</name>
</gene>
<feature type="domain" description="PUB 12/19-like N-terminal" evidence="10">
    <location>
        <begin position="30"/>
        <end position="132"/>
    </location>
</feature>
<name>A0A5D2H4U6_GOSDA</name>
<organism evidence="12 13">
    <name type="scientific">Gossypium darwinii</name>
    <name type="common">Darwin's cotton</name>
    <name type="synonym">Gossypium barbadense var. darwinii</name>
    <dbReference type="NCBI Taxonomy" id="34276"/>
    <lineage>
        <taxon>Eukaryota</taxon>
        <taxon>Viridiplantae</taxon>
        <taxon>Streptophyta</taxon>
        <taxon>Embryophyta</taxon>
        <taxon>Tracheophyta</taxon>
        <taxon>Spermatophyta</taxon>
        <taxon>Magnoliopsida</taxon>
        <taxon>eudicotyledons</taxon>
        <taxon>Gunneridae</taxon>
        <taxon>Pentapetalae</taxon>
        <taxon>rosids</taxon>
        <taxon>malvids</taxon>
        <taxon>Malvales</taxon>
        <taxon>Malvaceae</taxon>
        <taxon>Malvoideae</taxon>
        <taxon>Gossypium</taxon>
    </lineage>
</organism>
<feature type="domain" description="U-box" evidence="9">
    <location>
        <begin position="192"/>
        <end position="217"/>
    </location>
</feature>
<evidence type="ECO:0000256" key="1">
    <source>
        <dbReference type="ARBA" id="ARBA00000900"/>
    </source>
</evidence>
<dbReference type="GO" id="GO:0061630">
    <property type="term" value="F:ubiquitin protein ligase activity"/>
    <property type="evidence" value="ECO:0007669"/>
    <property type="project" value="UniProtKB-EC"/>
</dbReference>
<dbReference type="EC" id="2.3.2.27" evidence="3"/>
<keyword evidence="6" id="KW-0833">Ubl conjugation pathway</keyword>
<evidence type="ECO:0000259" key="10">
    <source>
        <dbReference type="Pfam" id="PF25368"/>
    </source>
</evidence>
<protein>
    <recommendedName>
        <fullName evidence="3">RING-type E3 ubiquitin transferase</fullName>
        <ecNumber evidence="3">2.3.2.27</ecNumber>
    </recommendedName>
</protein>
<dbReference type="InterPro" id="IPR003613">
    <property type="entry name" value="Ubox_domain"/>
</dbReference>
<proteinExistence type="predicted"/>
<dbReference type="InterPro" id="IPR000225">
    <property type="entry name" value="Armadillo"/>
</dbReference>
<evidence type="ECO:0000256" key="6">
    <source>
        <dbReference type="ARBA" id="ARBA00022786"/>
    </source>
</evidence>
<evidence type="ECO:0000256" key="5">
    <source>
        <dbReference type="ARBA" id="ARBA00022737"/>
    </source>
</evidence>
<keyword evidence="8" id="KW-1133">Transmembrane helix</keyword>
<feature type="repeat" description="ARM" evidence="7">
    <location>
        <begin position="366"/>
        <end position="408"/>
    </location>
</feature>
<dbReference type="Pfam" id="PF25368">
    <property type="entry name" value="PUB10_N"/>
    <property type="match status" value="1"/>
</dbReference>
<dbReference type="AlphaFoldDB" id="A0A5D2H4U6"/>
<comment type="catalytic activity">
    <reaction evidence="1">
        <text>S-ubiquitinyl-[E2 ubiquitin-conjugating enzyme]-L-cysteine + [acceptor protein]-L-lysine = [E2 ubiquitin-conjugating enzyme]-L-cysteine + N(6)-ubiquitinyl-[acceptor protein]-L-lysine.</text>
        <dbReference type="EC" id="2.3.2.27"/>
    </reaction>
</comment>
<keyword evidence="4" id="KW-0808">Transferase</keyword>
<dbReference type="PROSITE" id="PS50176">
    <property type="entry name" value="ARM_REPEAT"/>
    <property type="match status" value="2"/>
</dbReference>
<feature type="transmembrane region" description="Helical" evidence="8">
    <location>
        <begin position="483"/>
        <end position="503"/>
    </location>
</feature>
<feature type="domain" description="U-box" evidence="11">
    <location>
        <begin position="270"/>
        <end position="477"/>
    </location>
</feature>
<dbReference type="EMBL" id="CM017690">
    <property type="protein sequence ID" value="TYH25232.1"/>
    <property type="molecule type" value="Genomic_DNA"/>
</dbReference>
<sequence length="552" mass="60781">MIGGVSSAQEGDASPAFLLLMELIPPIPFLRRIALFKHLLEEIRDFGGSSASASLWSADLAVARQADKRLVSVASACNFNNSSDGGAKILSPIPLRYMEAGESFRELPYHRYQISEEVQEQVSLVKAQFRRAIERFGSFNSRKVSNVFTNGKISAKLDIVSENCDRTSTLHGADQTTKILERGLENVAAEVIPDDFLCPISLERMRDPMIVSTGQVYLINKWYAKHKIEQPSRITNGRLKNSNGSFDDVSDDMAAIQALVCKLSSWCLEERRVVMAEIRSLSKRSTDNRILTADAGAIPVLVNLLTTDDVSLQEHAVTSILNLSIFENKSPMMLAAGSMEARENAAATLFSLSLVDENKIIIGASGAIPALVDLLQNGSTKGKKDAATSLFNLCIYQGNKGRAVRAGTITALLKMLTDSTNSMVDEALAILSVLASSHYAKVAIVKASIILVLIDLIRTGSQHKKKKATAILLCLYKREPYRFFFIFSNWILLTLIGAVILLTELPKSGTKRPNRKLHHYWNILANYSTSNRIGCVGNAKWVISHCLEKKNF</sequence>
<dbReference type="Pfam" id="PF04564">
    <property type="entry name" value="U-box"/>
    <property type="match status" value="1"/>
</dbReference>
<keyword evidence="5" id="KW-0677">Repeat</keyword>
<evidence type="ECO:0000256" key="2">
    <source>
        <dbReference type="ARBA" id="ARBA00004906"/>
    </source>
</evidence>
<dbReference type="Gene3D" id="1.25.10.10">
    <property type="entry name" value="Leucine-rich Repeat Variant"/>
    <property type="match status" value="1"/>
</dbReference>
<keyword evidence="13" id="KW-1185">Reference proteome</keyword>
<comment type="pathway">
    <text evidence="2">Protein modification; protein ubiquitination.</text>
</comment>